<keyword evidence="1" id="KW-0472">Membrane</keyword>
<proteinExistence type="predicted"/>
<reference evidence="2 3" key="1">
    <citation type="submission" date="2020-08" db="EMBL/GenBank/DDBJ databases">
        <title>Genomic Encyclopedia of Type Strains, Phase IV (KMG-IV): sequencing the most valuable type-strain genomes for metagenomic binning, comparative biology and taxonomic classification.</title>
        <authorList>
            <person name="Goeker M."/>
        </authorList>
    </citation>
    <scope>NUCLEOTIDE SEQUENCE [LARGE SCALE GENOMIC DNA]</scope>
    <source>
        <strain evidence="2 3">DSM 11275</strain>
    </source>
</reference>
<protein>
    <recommendedName>
        <fullName evidence="4">Dehalogenase</fullName>
    </recommendedName>
</protein>
<keyword evidence="1" id="KW-1133">Transmembrane helix</keyword>
<evidence type="ECO:0000256" key="1">
    <source>
        <dbReference type="SAM" id="Phobius"/>
    </source>
</evidence>
<feature type="transmembrane region" description="Helical" evidence="1">
    <location>
        <begin position="71"/>
        <end position="89"/>
    </location>
</feature>
<keyword evidence="1" id="KW-0812">Transmembrane</keyword>
<feature type="transmembrane region" description="Helical" evidence="1">
    <location>
        <begin position="6"/>
        <end position="25"/>
    </location>
</feature>
<evidence type="ECO:0000313" key="2">
    <source>
        <dbReference type="EMBL" id="MBB5143437.1"/>
    </source>
</evidence>
<dbReference type="RefSeq" id="WP_183718961.1">
    <property type="nucleotide sequence ID" value="NZ_JACHGO010000004.1"/>
</dbReference>
<dbReference type="EMBL" id="JACHGO010000004">
    <property type="protein sequence ID" value="MBB5143437.1"/>
    <property type="molecule type" value="Genomic_DNA"/>
</dbReference>
<feature type="transmembrane region" description="Helical" evidence="1">
    <location>
        <begin position="32"/>
        <end position="51"/>
    </location>
</feature>
<comment type="caution">
    <text evidence="2">The sequence shown here is derived from an EMBL/GenBank/DDBJ whole genome shotgun (WGS) entry which is preliminary data.</text>
</comment>
<dbReference type="Proteomes" id="UP000539075">
    <property type="component" value="Unassembled WGS sequence"/>
</dbReference>
<evidence type="ECO:0000313" key="3">
    <source>
        <dbReference type="Proteomes" id="UP000539075"/>
    </source>
</evidence>
<name>A0A7W8C0M7_9BACT</name>
<keyword evidence="3" id="KW-1185">Reference proteome</keyword>
<gene>
    <name evidence="2" type="ORF">HNQ38_001534</name>
</gene>
<sequence length="95" mass="11375">MSTHVTWALVGFGIALLFIWVYHMLKKRGFKFFWYHPLFTGLFLLFVLYLLERIFADLSDFEVQESWNMLTYLGIPLAAAAIFFLFRSWKAKKRQ</sequence>
<dbReference type="AlphaFoldDB" id="A0A7W8C0M7"/>
<organism evidence="2 3">
    <name type="scientific">Desulfovibrio intestinalis</name>
    <dbReference type="NCBI Taxonomy" id="58621"/>
    <lineage>
        <taxon>Bacteria</taxon>
        <taxon>Pseudomonadati</taxon>
        <taxon>Thermodesulfobacteriota</taxon>
        <taxon>Desulfovibrionia</taxon>
        <taxon>Desulfovibrionales</taxon>
        <taxon>Desulfovibrionaceae</taxon>
        <taxon>Desulfovibrio</taxon>
    </lineage>
</organism>
<evidence type="ECO:0008006" key="4">
    <source>
        <dbReference type="Google" id="ProtNLM"/>
    </source>
</evidence>
<accession>A0A7W8C0M7</accession>